<dbReference type="InterPro" id="IPR003090">
    <property type="entry name" value="Alpha-crystallin_N"/>
</dbReference>
<accession>A0A7K4Q6Z7</accession>
<feature type="non-terminal residue" evidence="2">
    <location>
        <position position="52"/>
    </location>
</feature>
<comment type="caution">
    <text evidence="2">The sequence shown here is derived from an EMBL/GenBank/DDBJ whole genome shotgun (WGS) entry which is preliminary data.</text>
</comment>
<dbReference type="EMBL" id="VZSA01001379">
    <property type="protein sequence ID" value="NWQ56805.1"/>
    <property type="molecule type" value="Genomic_DNA"/>
</dbReference>
<sequence>LIRRPFFSWLAPSRIFDQIFGEHLPESELLPVSPSFSPFLMRSPILRMPSWL</sequence>
<proteinExistence type="predicted"/>
<dbReference type="Pfam" id="PF00525">
    <property type="entry name" value="Crystallin"/>
    <property type="match status" value="1"/>
</dbReference>
<evidence type="ECO:0000313" key="2">
    <source>
        <dbReference type="EMBL" id="NWQ56805.1"/>
    </source>
</evidence>
<feature type="domain" description="Alpha-crystallin N-terminal" evidence="1">
    <location>
        <begin position="2"/>
        <end position="47"/>
    </location>
</feature>
<name>A0A7K4Q6Z7_MELMO</name>
<gene>
    <name evidence="2" type="primary">Cryab</name>
    <name evidence="2" type="ORF">MELMEL_R01441</name>
</gene>
<evidence type="ECO:0000313" key="3">
    <source>
        <dbReference type="Proteomes" id="UP000560247"/>
    </source>
</evidence>
<keyword evidence="3" id="KW-1185">Reference proteome</keyword>
<protein>
    <submittedName>
        <fullName evidence="2">CRYAB protein</fullName>
    </submittedName>
</protein>
<feature type="non-terminal residue" evidence="2">
    <location>
        <position position="1"/>
    </location>
</feature>
<dbReference type="GO" id="GO:0005212">
    <property type="term" value="F:structural constituent of eye lens"/>
    <property type="evidence" value="ECO:0007669"/>
    <property type="project" value="InterPro"/>
</dbReference>
<evidence type="ECO:0000259" key="1">
    <source>
        <dbReference type="Pfam" id="PF00525"/>
    </source>
</evidence>
<dbReference type="AlphaFoldDB" id="A0A7K4Q6Z7"/>
<organism evidence="2 3">
    <name type="scientific">Melospiza melodia</name>
    <name type="common">Song sparrow</name>
    <name type="synonym">Fringilla melodia</name>
    <dbReference type="NCBI Taxonomy" id="44397"/>
    <lineage>
        <taxon>Eukaryota</taxon>
        <taxon>Metazoa</taxon>
        <taxon>Chordata</taxon>
        <taxon>Craniata</taxon>
        <taxon>Vertebrata</taxon>
        <taxon>Euteleostomi</taxon>
        <taxon>Archelosauria</taxon>
        <taxon>Archosauria</taxon>
        <taxon>Dinosauria</taxon>
        <taxon>Saurischia</taxon>
        <taxon>Theropoda</taxon>
        <taxon>Coelurosauria</taxon>
        <taxon>Aves</taxon>
        <taxon>Neognathae</taxon>
        <taxon>Neoaves</taxon>
        <taxon>Telluraves</taxon>
        <taxon>Australaves</taxon>
        <taxon>Passeriformes</taxon>
        <taxon>Passerellidae</taxon>
        <taxon>Melospiza</taxon>
    </lineage>
</organism>
<reference evidence="2 3" key="1">
    <citation type="submission" date="2019-09" db="EMBL/GenBank/DDBJ databases">
        <title>Bird 10,000 Genomes (B10K) Project - Family phase.</title>
        <authorList>
            <person name="Zhang G."/>
        </authorList>
    </citation>
    <scope>NUCLEOTIDE SEQUENCE [LARGE SCALE GENOMIC DNA]</scope>
    <source>
        <strain evidence="2">OUT-0008</strain>
        <tissue evidence="2">Blood</tissue>
    </source>
</reference>
<dbReference type="Proteomes" id="UP000560247">
    <property type="component" value="Unassembled WGS sequence"/>
</dbReference>